<name>A0AAU8CVC0_9HYPH</name>
<organism evidence="1">
    <name type="scientific">Mesorhizobium sp. WSM2240</name>
    <dbReference type="NCBI Taxonomy" id="3228851"/>
    <lineage>
        <taxon>Bacteria</taxon>
        <taxon>Pseudomonadati</taxon>
        <taxon>Pseudomonadota</taxon>
        <taxon>Alphaproteobacteria</taxon>
        <taxon>Hyphomicrobiales</taxon>
        <taxon>Phyllobacteriaceae</taxon>
        <taxon>Mesorhizobium</taxon>
    </lineage>
</organism>
<reference evidence="1" key="1">
    <citation type="submission" date="2024-06" db="EMBL/GenBank/DDBJ databases">
        <title>Mesorhizobium karijinii sp. nov., a symbiont of the iconic Swainsona formosa from arid Australia.</title>
        <authorList>
            <person name="Hill Y.J."/>
            <person name="Watkin E.L.J."/>
            <person name="O'Hara G.W."/>
            <person name="Terpolilli J."/>
            <person name="Tye M.L."/>
            <person name="Kohlmeier M.G."/>
        </authorList>
    </citation>
    <scope>NUCLEOTIDE SEQUENCE</scope>
    <source>
        <strain evidence="1">WSM2240</strain>
    </source>
</reference>
<dbReference type="AlphaFoldDB" id="A0AAU8CVC0"/>
<evidence type="ECO:0000313" key="1">
    <source>
        <dbReference type="EMBL" id="XCG50795.1"/>
    </source>
</evidence>
<dbReference type="RefSeq" id="WP_353641697.1">
    <property type="nucleotide sequence ID" value="NZ_CP159253.1"/>
</dbReference>
<proteinExistence type="predicted"/>
<sequence length="208" mass="23705">MGLFDKVVAGLFGKSETIADRQALADFMDSRAAFLCQKCVVEFCRVRAGVYWQKLFSEAEFQEKLRQSRWQSYPPAFAMVAEMVEGATRQFAGQRQRQLPAALEAVTAEVFQRYPVPDGAPADFWDEALVLVRERLQATQAGPPRPVKDMTSPTARMIFEALPLHKEIVTHDFDYIRNNLRMNLLRFHEDFVAAARFETLVPSLLGEE</sequence>
<dbReference type="EMBL" id="CP159253">
    <property type="protein sequence ID" value="XCG50795.1"/>
    <property type="molecule type" value="Genomic_DNA"/>
</dbReference>
<gene>
    <name evidence="1" type="ORF">ABVK50_10080</name>
</gene>
<protein>
    <submittedName>
        <fullName evidence="1">Uncharacterized protein</fullName>
    </submittedName>
</protein>
<accession>A0AAU8CVC0</accession>